<dbReference type="AlphaFoldDB" id="A0A6C0ATZ5"/>
<keyword evidence="1" id="KW-1133">Transmembrane helix</keyword>
<sequence length="139" mass="16521">MIRIDFIFSYWIFAWFILYLVFPDKITSPLLAFIIAAVINLCETFYFIIAKVPVTRIIKYIIMILIAKVVPIVVIWYNYNKKINTYNDMTKILFLFVIYNIYLSINNTNVITINKKIVQSIERGDNETPFMYITDKITH</sequence>
<evidence type="ECO:0000313" key="2">
    <source>
        <dbReference type="EMBL" id="QHS82830.1"/>
    </source>
</evidence>
<proteinExistence type="predicted"/>
<name>A0A6C0ATZ5_9ZZZZ</name>
<keyword evidence="1" id="KW-0812">Transmembrane</keyword>
<feature type="transmembrane region" description="Helical" evidence="1">
    <location>
        <begin position="28"/>
        <end position="48"/>
    </location>
</feature>
<feature type="transmembrane region" description="Helical" evidence="1">
    <location>
        <begin position="7"/>
        <end position="22"/>
    </location>
</feature>
<feature type="transmembrane region" description="Helical" evidence="1">
    <location>
        <begin position="60"/>
        <end position="79"/>
    </location>
</feature>
<evidence type="ECO:0000256" key="1">
    <source>
        <dbReference type="SAM" id="Phobius"/>
    </source>
</evidence>
<reference evidence="2" key="1">
    <citation type="journal article" date="2020" name="Nature">
        <title>Giant virus diversity and host interactions through global metagenomics.</title>
        <authorList>
            <person name="Schulz F."/>
            <person name="Roux S."/>
            <person name="Paez-Espino D."/>
            <person name="Jungbluth S."/>
            <person name="Walsh D.A."/>
            <person name="Denef V.J."/>
            <person name="McMahon K.D."/>
            <person name="Konstantinidis K.T."/>
            <person name="Eloe-Fadrosh E.A."/>
            <person name="Kyrpides N.C."/>
            <person name="Woyke T."/>
        </authorList>
    </citation>
    <scope>NUCLEOTIDE SEQUENCE</scope>
    <source>
        <strain evidence="2">GVMAG-S-1101171-111</strain>
    </source>
</reference>
<accession>A0A6C0ATZ5</accession>
<keyword evidence="1" id="KW-0472">Membrane</keyword>
<organism evidence="2">
    <name type="scientific">viral metagenome</name>
    <dbReference type="NCBI Taxonomy" id="1070528"/>
    <lineage>
        <taxon>unclassified sequences</taxon>
        <taxon>metagenomes</taxon>
        <taxon>organismal metagenomes</taxon>
    </lineage>
</organism>
<feature type="transmembrane region" description="Helical" evidence="1">
    <location>
        <begin position="91"/>
        <end position="113"/>
    </location>
</feature>
<dbReference type="EMBL" id="MN740806">
    <property type="protein sequence ID" value="QHS82830.1"/>
    <property type="molecule type" value="Genomic_DNA"/>
</dbReference>
<protein>
    <submittedName>
        <fullName evidence="2">Uncharacterized protein</fullName>
    </submittedName>
</protein>